<evidence type="ECO:0000259" key="1">
    <source>
        <dbReference type="Pfam" id="PF12697"/>
    </source>
</evidence>
<organism evidence="2 3">
    <name type="scientific">Aspergillus turcosus</name>
    <dbReference type="NCBI Taxonomy" id="1245748"/>
    <lineage>
        <taxon>Eukaryota</taxon>
        <taxon>Fungi</taxon>
        <taxon>Dikarya</taxon>
        <taxon>Ascomycota</taxon>
        <taxon>Pezizomycotina</taxon>
        <taxon>Eurotiomycetes</taxon>
        <taxon>Eurotiomycetidae</taxon>
        <taxon>Eurotiales</taxon>
        <taxon>Aspergillaceae</taxon>
        <taxon>Aspergillus</taxon>
        <taxon>Aspergillus subgen. Fumigati</taxon>
    </lineage>
</organism>
<keyword evidence="3" id="KW-1185">Reference proteome</keyword>
<feature type="domain" description="AB hydrolase-1" evidence="1">
    <location>
        <begin position="36"/>
        <end position="300"/>
    </location>
</feature>
<proteinExistence type="predicted"/>
<dbReference type="GO" id="GO:0016020">
    <property type="term" value="C:membrane"/>
    <property type="evidence" value="ECO:0007669"/>
    <property type="project" value="TreeGrafter"/>
</dbReference>
<dbReference type="InterPro" id="IPR029058">
    <property type="entry name" value="AB_hydrolase_fold"/>
</dbReference>
<evidence type="ECO:0000313" key="3">
    <source>
        <dbReference type="Proteomes" id="UP000215289"/>
    </source>
</evidence>
<dbReference type="EMBL" id="NIDN02000128">
    <property type="protein sequence ID" value="RLL96010.1"/>
    <property type="molecule type" value="Genomic_DNA"/>
</dbReference>
<dbReference type="InterPro" id="IPR050266">
    <property type="entry name" value="AB_hydrolase_sf"/>
</dbReference>
<dbReference type="PANTHER" id="PTHR43798">
    <property type="entry name" value="MONOACYLGLYCEROL LIPASE"/>
    <property type="match status" value="1"/>
</dbReference>
<dbReference type="STRING" id="1245748.A0A421D1K2"/>
<dbReference type="SUPFAM" id="SSF53474">
    <property type="entry name" value="alpha/beta-Hydrolases"/>
    <property type="match status" value="1"/>
</dbReference>
<comment type="caution">
    <text evidence="2">The sequence shown here is derived from an EMBL/GenBank/DDBJ whole genome shotgun (WGS) entry which is preliminary data.</text>
</comment>
<dbReference type="AlphaFoldDB" id="A0A421D1K2"/>
<dbReference type="Pfam" id="PF12697">
    <property type="entry name" value="Abhydrolase_6"/>
    <property type="match status" value="1"/>
</dbReference>
<accession>A0A421D1K2</accession>
<dbReference type="OrthoDB" id="294702at2759"/>
<dbReference type="InterPro" id="IPR000073">
    <property type="entry name" value="AB_hydrolase_1"/>
</dbReference>
<protein>
    <recommendedName>
        <fullName evidence="1">AB hydrolase-1 domain-containing protein</fullName>
    </recommendedName>
</protein>
<reference evidence="2 3" key="1">
    <citation type="submission" date="2018-08" db="EMBL/GenBank/DDBJ databases">
        <title>Draft genome sequences of two Aspergillus turcosus clinical strains isolated from bronchoalveolar lavage fluid: one azole-susceptible and the other azole-resistant.</title>
        <authorList>
            <person name="Parent-Michaud M."/>
            <person name="Dufresne P.J."/>
            <person name="Fournier E."/>
            <person name="Martineau C."/>
            <person name="Moreira S."/>
            <person name="Perkins V."/>
            <person name="De Repentigny L."/>
            <person name="Dufresne S.F."/>
        </authorList>
    </citation>
    <scope>NUCLEOTIDE SEQUENCE [LARGE SCALE GENOMIC DNA]</scope>
    <source>
        <strain evidence="2">HMR AF 1038</strain>
    </source>
</reference>
<sequence length="321" mass="35585">MNQFSSSKSAMISIGTHGLYLSISGPPRRNPPDPIVVFIAGAGDVASSYCAVQRIVASFSPLVLYDRSGLGRSESNPNAPNPTATSAATELHILLTTANIPPPLILAAHSYGAIIAREYLHSYSSDVAGMVLMDASTERNIELFQNPDLDLNAMVGNLKFAEVTGLRAAAQLSREEWRVRAMDIARGMATSQAEVMARDDVCRTLREKEQFKKQALGDRPLSVIRCNGLMDYRRLYEKAVEAGNGTEAQRAAFRELLEKWEGMERETQEEQLELSRRSRMVHLPDCGHNVHLIRPDVVAEEIRWVREQVLGQMIECSLMDA</sequence>
<name>A0A421D1K2_9EURO</name>
<dbReference type="Gene3D" id="3.40.50.1820">
    <property type="entry name" value="alpha/beta hydrolase"/>
    <property type="match status" value="1"/>
</dbReference>
<gene>
    <name evidence="2" type="ORF">CFD26_105010</name>
</gene>
<dbReference type="PANTHER" id="PTHR43798:SF33">
    <property type="entry name" value="HYDROLASE, PUTATIVE (AFU_ORTHOLOGUE AFUA_2G14860)-RELATED"/>
    <property type="match status" value="1"/>
</dbReference>
<evidence type="ECO:0000313" key="2">
    <source>
        <dbReference type="EMBL" id="RLL96010.1"/>
    </source>
</evidence>
<dbReference type="Proteomes" id="UP000215289">
    <property type="component" value="Unassembled WGS sequence"/>
</dbReference>